<proteinExistence type="predicted"/>
<name>A0A1I4V6H9_9BACT</name>
<evidence type="ECO:0000313" key="3">
    <source>
        <dbReference type="Proteomes" id="UP000199611"/>
    </source>
</evidence>
<evidence type="ECO:0000259" key="1">
    <source>
        <dbReference type="PROSITE" id="PS50851"/>
    </source>
</evidence>
<dbReference type="GO" id="GO:0005829">
    <property type="term" value="C:cytosol"/>
    <property type="evidence" value="ECO:0007669"/>
    <property type="project" value="TreeGrafter"/>
</dbReference>
<dbReference type="Pfam" id="PF01584">
    <property type="entry name" value="CheW"/>
    <property type="match status" value="1"/>
</dbReference>
<dbReference type="PANTHER" id="PTHR22617">
    <property type="entry name" value="CHEMOTAXIS SENSOR HISTIDINE KINASE-RELATED"/>
    <property type="match status" value="1"/>
</dbReference>
<reference evidence="2 3" key="1">
    <citation type="submission" date="2016-10" db="EMBL/GenBank/DDBJ databases">
        <authorList>
            <person name="de Groot N.N."/>
        </authorList>
    </citation>
    <scope>NUCLEOTIDE SEQUENCE [LARGE SCALE GENOMIC DNA]</scope>
    <source>
        <strain evidence="2 3">DSM 9990</strain>
    </source>
</reference>
<dbReference type="RefSeq" id="WP_093395677.1">
    <property type="nucleotide sequence ID" value="NZ_FOUU01000008.1"/>
</dbReference>
<dbReference type="Gene3D" id="2.30.30.40">
    <property type="entry name" value="SH3 Domains"/>
    <property type="match status" value="1"/>
</dbReference>
<sequence>MWTDTVEEQRAERREKTRQLITFSVSEEEFAVDISQVQEVIRLPNITVVPNAPDFIEGVIHLRGRIVPVIDLRKRLRLSRSAEPVSYDKYTRVLIILHEGKLIGFIVDKVTEILKIPESAVRPTPELVLEHTGAEYFDGVVREDDRLIILLNLQRVLAPVEREQLEQIDIEAIKKLLQQHLKEK</sequence>
<dbReference type="InterPro" id="IPR036061">
    <property type="entry name" value="CheW-like_dom_sf"/>
</dbReference>
<feature type="domain" description="CheW-like" evidence="1">
    <location>
        <begin position="17"/>
        <end position="162"/>
    </location>
</feature>
<dbReference type="Proteomes" id="UP000199611">
    <property type="component" value="Unassembled WGS sequence"/>
</dbReference>
<dbReference type="SUPFAM" id="SSF50341">
    <property type="entry name" value="CheW-like"/>
    <property type="match status" value="1"/>
</dbReference>
<accession>A0A1I4V6H9</accession>
<evidence type="ECO:0000313" key="2">
    <source>
        <dbReference type="EMBL" id="SFM96590.1"/>
    </source>
</evidence>
<dbReference type="PANTHER" id="PTHR22617:SF23">
    <property type="entry name" value="CHEMOTAXIS PROTEIN CHEW"/>
    <property type="match status" value="1"/>
</dbReference>
<protein>
    <submittedName>
        <fullName evidence="2">Purine-binding chemotaxis protein CheW</fullName>
    </submittedName>
</protein>
<dbReference type="OrthoDB" id="9790406at2"/>
<gene>
    <name evidence="2" type="ORF">SAMN05660836_02125</name>
</gene>
<dbReference type="AlphaFoldDB" id="A0A1I4V6H9"/>
<dbReference type="Gene3D" id="2.40.50.180">
    <property type="entry name" value="CheA-289, Domain 4"/>
    <property type="match status" value="1"/>
</dbReference>
<dbReference type="GO" id="GO:0007165">
    <property type="term" value="P:signal transduction"/>
    <property type="evidence" value="ECO:0007669"/>
    <property type="project" value="InterPro"/>
</dbReference>
<dbReference type="SMART" id="SM00260">
    <property type="entry name" value="CheW"/>
    <property type="match status" value="1"/>
</dbReference>
<dbReference type="GO" id="GO:0006935">
    <property type="term" value="P:chemotaxis"/>
    <property type="evidence" value="ECO:0007669"/>
    <property type="project" value="InterPro"/>
</dbReference>
<dbReference type="STRING" id="39841.SAMN05660836_02125"/>
<keyword evidence="3" id="KW-1185">Reference proteome</keyword>
<organism evidence="2 3">
    <name type="scientific">Thermodesulforhabdus norvegica</name>
    <dbReference type="NCBI Taxonomy" id="39841"/>
    <lineage>
        <taxon>Bacteria</taxon>
        <taxon>Pseudomonadati</taxon>
        <taxon>Thermodesulfobacteriota</taxon>
        <taxon>Syntrophobacteria</taxon>
        <taxon>Syntrophobacterales</taxon>
        <taxon>Thermodesulforhabdaceae</taxon>
        <taxon>Thermodesulforhabdus</taxon>
    </lineage>
</organism>
<dbReference type="InterPro" id="IPR039315">
    <property type="entry name" value="CheW"/>
</dbReference>
<dbReference type="CDD" id="cd00732">
    <property type="entry name" value="CheW"/>
    <property type="match status" value="1"/>
</dbReference>
<dbReference type="EMBL" id="FOUU01000008">
    <property type="protein sequence ID" value="SFM96590.1"/>
    <property type="molecule type" value="Genomic_DNA"/>
</dbReference>
<dbReference type="InterPro" id="IPR002545">
    <property type="entry name" value="CheW-lke_dom"/>
</dbReference>
<dbReference type="PROSITE" id="PS50851">
    <property type="entry name" value="CHEW"/>
    <property type="match status" value="1"/>
</dbReference>